<dbReference type="AlphaFoldDB" id="X1MEZ7"/>
<feature type="non-terminal residue" evidence="1">
    <location>
        <position position="1"/>
    </location>
</feature>
<name>X1MEZ7_9ZZZZ</name>
<organism evidence="1">
    <name type="scientific">marine sediment metagenome</name>
    <dbReference type="NCBI Taxonomy" id="412755"/>
    <lineage>
        <taxon>unclassified sequences</taxon>
        <taxon>metagenomes</taxon>
        <taxon>ecological metagenomes</taxon>
    </lineage>
</organism>
<proteinExistence type="predicted"/>
<accession>X1MEZ7</accession>
<sequence>IRTCLDSEVQVLQEALGALDKHDITKASSLLKDYIKYLGLLEQ</sequence>
<protein>
    <submittedName>
        <fullName evidence="1">Uncharacterized protein</fullName>
    </submittedName>
</protein>
<comment type="caution">
    <text evidence="1">The sequence shown here is derived from an EMBL/GenBank/DDBJ whole genome shotgun (WGS) entry which is preliminary data.</text>
</comment>
<gene>
    <name evidence="1" type="ORF">S06H3_34423</name>
</gene>
<evidence type="ECO:0000313" key="1">
    <source>
        <dbReference type="EMBL" id="GAI29838.1"/>
    </source>
</evidence>
<reference evidence="1" key="1">
    <citation type="journal article" date="2014" name="Front. Microbiol.">
        <title>High frequency of phylogenetically diverse reductive dehalogenase-homologous genes in deep subseafloor sedimentary metagenomes.</title>
        <authorList>
            <person name="Kawai M."/>
            <person name="Futagami T."/>
            <person name="Toyoda A."/>
            <person name="Takaki Y."/>
            <person name="Nishi S."/>
            <person name="Hori S."/>
            <person name="Arai W."/>
            <person name="Tsubouchi T."/>
            <person name="Morono Y."/>
            <person name="Uchiyama I."/>
            <person name="Ito T."/>
            <person name="Fujiyama A."/>
            <person name="Inagaki F."/>
            <person name="Takami H."/>
        </authorList>
    </citation>
    <scope>NUCLEOTIDE SEQUENCE</scope>
    <source>
        <strain evidence="1">Expedition CK06-06</strain>
    </source>
</reference>
<dbReference type="EMBL" id="BARV01020662">
    <property type="protein sequence ID" value="GAI29838.1"/>
    <property type="molecule type" value="Genomic_DNA"/>
</dbReference>